<dbReference type="HOGENOM" id="CLU_024566_9_2_1"/>
<accession>A0A0C3FKE6</accession>
<feature type="binding site" evidence="1">
    <location>
        <position position="297"/>
    </location>
    <ligand>
        <name>Mg(2+)</name>
        <dbReference type="ChEBI" id="CHEBI:18420"/>
        <label>1</label>
    </ligand>
</feature>
<evidence type="ECO:0008006" key="5">
    <source>
        <dbReference type="Google" id="ProtNLM"/>
    </source>
</evidence>
<keyword evidence="1" id="KW-0460">Magnesium</keyword>
<dbReference type="Proteomes" id="UP000054166">
    <property type="component" value="Unassembled WGS sequence"/>
</dbReference>
<feature type="binding site" evidence="1">
    <location>
        <position position="298"/>
    </location>
    <ligand>
        <name>Mg(2+)</name>
        <dbReference type="ChEBI" id="CHEBI:18420"/>
        <label>1</label>
    </ligand>
</feature>
<feature type="binding site" evidence="1">
    <location>
        <position position="70"/>
    </location>
    <ligand>
        <name>Mg(2+)</name>
        <dbReference type="ChEBI" id="CHEBI:18420"/>
        <label>1</label>
    </ligand>
</feature>
<feature type="binding site" evidence="1">
    <location>
        <position position="295"/>
    </location>
    <ligand>
        <name>Mg(2+)</name>
        <dbReference type="ChEBI" id="CHEBI:18420"/>
        <label>1</label>
    </ligand>
</feature>
<comment type="cofactor">
    <cofactor evidence="1">
        <name>Mg(2+)</name>
        <dbReference type="ChEBI" id="CHEBI:18420"/>
    </cofactor>
    <text evidence="1">Binds 2 magnesium ions per subunit.</text>
</comment>
<feature type="compositionally biased region" description="Basic and acidic residues" evidence="2">
    <location>
        <begin position="388"/>
        <end position="402"/>
    </location>
</feature>
<evidence type="ECO:0000256" key="2">
    <source>
        <dbReference type="SAM" id="MobiDB-lite"/>
    </source>
</evidence>
<dbReference type="AlphaFoldDB" id="A0A0C3FKE6"/>
<evidence type="ECO:0000313" key="3">
    <source>
        <dbReference type="EMBL" id="KIM80414.1"/>
    </source>
</evidence>
<name>A0A0C3FKE6_PILCF</name>
<keyword evidence="1" id="KW-0479">Metal-binding</keyword>
<dbReference type="Pfam" id="PF03747">
    <property type="entry name" value="ADP_ribosyl_GH"/>
    <property type="match status" value="1"/>
</dbReference>
<dbReference type="STRING" id="765440.A0A0C3FKE6"/>
<reference evidence="4" key="2">
    <citation type="submission" date="2015-01" db="EMBL/GenBank/DDBJ databases">
        <title>Evolutionary Origins and Diversification of the Mycorrhizal Mutualists.</title>
        <authorList>
            <consortium name="DOE Joint Genome Institute"/>
            <consortium name="Mycorrhizal Genomics Consortium"/>
            <person name="Kohler A."/>
            <person name="Kuo A."/>
            <person name="Nagy L.G."/>
            <person name="Floudas D."/>
            <person name="Copeland A."/>
            <person name="Barry K.W."/>
            <person name="Cichocki N."/>
            <person name="Veneault-Fourrey C."/>
            <person name="LaButti K."/>
            <person name="Lindquist E.A."/>
            <person name="Lipzen A."/>
            <person name="Lundell T."/>
            <person name="Morin E."/>
            <person name="Murat C."/>
            <person name="Riley R."/>
            <person name="Ohm R."/>
            <person name="Sun H."/>
            <person name="Tunlid A."/>
            <person name="Henrissat B."/>
            <person name="Grigoriev I.V."/>
            <person name="Hibbett D.S."/>
            <person name="Martin F."/>
        </authorList>
    </citation>
    <scope>NUCLEOTIDE SEQUENCE [LARGE SCALE GENOMIC DNA]</scope>
    <source>
        <strain evidence="4">F 1598</strain>
    </source>
</reference>
<dbReference type="GO" id="GO:0046872">
    <property type="term" value="F:metal ion binding"/>
    <property type="evidence" value="ECO:0007669"/>
    <property type="project" value="UniProtKB-KW"/>
</dbReference>
<dbReference type="InterPro" id="IPR050792">
    <property type="entry name" value="ADP-ribosylglycohydrolase"/>
</dbReference>
<proteinExistence type="predicted"/>
<feature type="binding site" evidence="1">
    <location>
        <position position="71"/>
    </location>
    <ligand>
        <name>Mg(2+)</name>
        <dbReference type="ChEBI" id="CHEBI:18420"/>
        <label>1</label>
    </ligand>
</feature>
<organism evidence="3 4">
    <name type="scientific">Piloderma croceum (strain F 1598)</name>
    <dbReference type="NCBI Taxonomy" id="765440"/>
    <lineage>
        <taxon>Eukaryota</taxon>
        <taxon>Fungi</taxon>
        <taxon>Dikarya</taxon>
        <taxon>Basidiomycota</taxon>
        <taxon>Agaricomycotina</taxon>
        <taxon>Agaricomycetes</taxon>
        <taxon>Agaricomycetidae</taxon>
        <taxon>Atheliales</taxon>
        <taxon>Atheliaceae</taxon>
        <taxon>Piloderma</taxon>
    </lineage>
</organism>
<feature type="binding site" evidence="1">
    <location>
        <position position="72"/>
    </location>
    <ligand>
        <name>Mg(2+)</name>
        <dbReference type="ChEBI" id="CHEBI:18420"/>
        <label>1</label>
    </ligand>
</feature>
<keyword evidence="4" id="KW-1185">Reference proteome</keyword>
<evidence type="ECO:0000313" key="4">
    <source>
        <dbReference type="Proteomes" id="UP000054166"/>
    </source>
</evidence>
<dbReference type="InterPro" id="IPR036705">
    <property type="entry name" value="Ribosyl_crysJ1_sf"/>
</dbReference>
<dbReference type="OrthoDB" id="2021138at2759"/>
<evidence type="ECO:0000256" key="1">
    <source>
        <dbReference type="PIRSR" id="PIRSR605502-1"/>
    </source>
</evidence>
<dbReference type="PANTHER" id="PTHR16222">
    <property type="entry name" value="ADP-RIBOSYLGLYCOHYDROLASE"/>
    <property type="match status" value="1"/>
</dbReference>
<reference evidence="3 4" key="1">
    <citation type="submission" date="2014-04" db="EMBL/GenBank/DDBJ databases">
        <authorList>
            <consortium name="DOE Joint Genome Institute"/>
            <person name="Kuo A."/>
            <person name="Tarkka M."/>
            <person name="Buscot F."/>
            <person name="Kohler A."/>
            <person name="Nagy L.G."/>
            <person name="Floudas D."/>
            <person name="Copeland A."/>
            <person name="Barry K.W."/>
            <person name="Cichocki N."/>
            <person name="Veneault-Fourrey C."/>
            <person name="LaButti K."/>
            <person name="Lindquist E.A."/>
            <person name="Lipzen A."/>
            <person name="Lundell T."/>
            <person name="Morin E."/>
            <person name="Murat C."/>
            <person name="Sun H."/>
            <person name="Tunlid A."/>
            <person name="Henrissat B."/>
            <person name="Grigoriev I.V."/>
            <person name="Hibbett D.S."/>
            <person name="Martin F."/>
            <person name="Nordberg H.P."/>
            <person name="Cantor M.N."/>
            <person name="Hua S.X."/>
        </authorList>
    </citation>
    <scope>NUCLEOTIDE SEQUENCE [LARGE SCALE GENOMIC DNA]</scope>
    <source>
        <strain evidence="3 4">F 1598</strain>
    </source>
</reference>
<dbReference type="InterPro" id="IPR005502">
    <property type="entry name" value="Ribosyl_crysJ1"/>
</dbReference>
<gene>
    <name evidence="3" type="ORF">PILCRDRAFT_822542</name>
</gene>
<dbReference type="SUPFAM" id="SSF101478">
    <property type="entry name" value="ADP-ribosylglycohydrolase"/>
    <property type="match status" value="1"/>
</dbReference>
<sequence length="408" mass="46228">MNMENAQILDKAQGALIGSALGDAIGIFTEFMTPEKCREVYPHATFSLVDPVTEPYQDRHRCRFETRAWTDDTDHTILMILSFLRNGSLSQEDFAGRLRTWCQQGLRCLDRLPMGLGKTVGRVVYDDNFLSHPSETAYAYWDKNGRSIAPNGSLMRTTPIGIICIKKSEEETFEEAIRMGAVTHADPRCALSVAIVSCLVRALCREEIKHEADINALLERGWRYMGQFHPNLSLDRFEFQKHAFAESLDSLVLCDGGMGYVYKCLGSALWCLRQVFTRQETFKSAMTKLVMCGGDADTNGAVAGALMGALYGYNLLPREWKEGLKYKEWYNGKISALCVVASLTDGSYEAKEDSDTDLDGGKGFLTEEQMKKREMEIMEKILIAEQKRREAADQERQSEKKKSQWKFW</sequence>
<dbReference type="PANTHER" id="PTHR16222:SF28">
    <property type="entry name" value="ADP-RIBOSYLGLYCOHYDROLASE"/>
    <property type="match status" value="1"/>
</dbReference>
<dbReference type="Gene3D" id="1.10.4080.10">
    <property type="entry name" value="ADP-ribosylation/Crystallin J1"/>
    <property type="match status" value="1"/>
</dbReference>
<dbReference type="EMBL" id="KN833004">
    <property type="protein sequence ID" value="KIM80414.1"/>
    <property type="molecule type" value="Genomic_DNA"/>
</dbReference>
<protein>
    <recommendedName>
        <fullName evidence="5">ADP-ribosylglycohydrolase</fullName>
    </recommendedName>
</protein>
<feature type="region of interest" description="Disordered" evidence="2">
    <location>
        <begin position="388"/>
        <end position="408"/>
    </location>
</feature>
<dbReference type="InParanoid" id="A0A0C3FKE6"/>